<proteinExistence type="predicted"/>
<reference evidence="1" key="1">
    <citation type="submission" date="2016-12" db="EMBL/GenBank/DDBJ databases">
        <title>Discovery of methanogenic haloarchaea.</title>
        <authorList>
            <person name="Sorokin D.Y."/>
            <person name="Makarova K.S."/>
            <person name="Abbas B."/>
            <person name="Ferrer M."/>
            <person name="Golyshin P.N."/>
        </authorList>
    </citation>
    <scope>NUCLEOTIDE SEQUENCE [LARGE SCALE GENOMIC DNA]</scope>
    <source>
        <strain evidence="1">HMET1</strain>
    </source>
</reference>
<dbReference type="STRING" id="1903181.BTN85_0243"/>
<dbReference type="Proteomes" id="UP000185744">
    <property type="component" value="Unassembled WGS sequence"/>
</dbReference>
<dbReference type="InParanoid" id="A0A1Q6DTS8"/>
<evidence type="ECO:0000313" key="1">
    <source>
        <dbReference type="EMBL" id="OKY77774.1"/>
    </source>
</evidence>
<sequence length="55" mass="6237">MFYFFTGAFPKRPCIIRTIEGVVPEAMLRFIGMDVRYPSNEAVVIKIKIVASILS</sequence>
<dbReference type="EMBL" id="MSDW01000001">
    <property type="protein sequence ID" value="OKY77774.1"/>
    <property type="molecule type" value="Genomic_DNA"/>
</dbReference>
<accession>A0A1Q6DTS8</accession>
<keyword evidence="2" id="KW-1185">Reference proteome</keyword>
<gene>
    <name evidence="1" type="ORF">BTN85_0243</name>
</gene>
<evidence type="ECO:0000313" key="2">
    <source>
        <dbReference type="Proteomes" id="UP000185744"/>
    </source>
</evidence>
<organism evidence="1 2">
    <name type="scientific">Methanohalarchaeum thermophilum</name>
    <dbReference type="NCBI Taxonomy" id="1903181"/>
    <lineage>
        <taxon>Archaea</taxon>
        <taxon>Methanobacteriati</taxon>
        <taxon>Methanobacteriota</taxon>
        <taxon>Methanonatronarchaeia</taxon>
        <taxon>Methanonatronarchaeales</taxon>
        <taxon>Methanonatronarchaeaceae</taxon>
        <taxon>Candidatus Methanohalarchaeum</taxon>
    </lineage>
</organism>
<protein>
    <submittedName>
        <fullName evidence="1">Uncharacterized protein</fullName>
    </submittedName>
</protein>
<dbReference type="AlphaFoldDB" id="A0A1Q6DTS8"/>
<name>A0A1Q6DTS8_METT1</name>
<comment type="caution">
    <text evidence="1">The sequence shown here is derived from an EMBL/GenBank/DDBJ whole genome shotgun (WGS) entry which is preliminary data.</text>
</comment>